<evidence type="ECO:0000259" key="19">
    <source>
        <dbReference type="PROSITE" id="PS50113"/>
    </source>
</evidence>
<keyword evidence="14" id="KW-0812">Transmembrane</keyword>
<dbReference type="EC" id="2.7.13.3" evidence="3"/>
<evidence type="ECO:0000256" key="14">
    <source>
        <dbReference type="SAM" id="Phobius"/>
    </source>
</evidence>
<dbReference type="PRINTS" id="PR00344">
    <property type="entry name" value="BCTRLSENSOR"/>
</dbReference>
<feature type="domain" description="PAS" evidence="18">
    <location>
        <begin position="544"/>
        <end position="615"/>
    </location>
</feature>
<dbReference type="SUPFAM" id="SSF55785">
    <property type="entry name" value="PYP-like sensor domain (PAS domain)"/>
    <property type="match status" value="2"/>
</dbReference>
<dbReference type="SMART" id="SM00448">
    <property type="entry name" value="REC"/>
    <property type="match status" value="1"/>
</dbReference>
<keyword evidence="10" id="KW-0902">Two-component regulatory system</keyword>
<keyword evidence="9" id="KW-0067">ATP-binding</keyword>
<dbReference type="GO" id="GO:0005886">
    <property type="term" value="C:plasma membrane"/>
    <property type="evidence" value="ECO:0007669"/>
    <property type="project" value="UniProtKB-SubCell"/>
</dbReference>
<dbReference type="GO" id="GO:0005524">
    <property type="term" value="F:ATP binding"/>
    <property type="evidence" value="ECO:0007669"/>
    <property type="project" value="UniProtKB-KW"/>
</dbReference>
<comment type="catalytic activity">
    <reaction evidence="1">
        <text>ATP + protein L-histidine = ADP + protein N-phospho-L-histidine.</text>
        <dbReference type="EC" id="2.7.13.3"/>
    </reaction>
</comment>
<dbReference type="SUPFAM" id="SSF55874">
    <property type="entry name" value="ATPase domain of HSP90 chaperone/DNA topoisomerase II/histidine kinase"/>
    <property type="match status" value="1"/>
</dbReference>
<dbReference type="PROSITE" id="PS50112">
    <property type="entry name" value="PAS"/>
    <property type="match status" value="1"/>
</dbReference>
<gene>
    <name evidence="20" type="primary">evgS_2</name>
    <name evidence="20" type="ORF">L21SP5_00911</name>
</gene>
<name>A0A0S2HWY5_9BACT</name>
<dbReference type="Proteomes" id="UP000064893">
    <property type="component" value="Chromosome"/>
</dbReference>
<dbReference type="PANTHER" id="PTHR43047">
    <property type="entry name" value="TWO-COMPONENT HISTIDINE PROTEIN KINASE"/>
    <property type="match status" value="1"/>
</dbReference>
<dbReference type="Pfam" id="PF02518">
    <property type="entry name" value="HATPase_c"/>
    <property type="match status" value="1"/>
</dbReference>
<dbReference type="AlphaFoldDB" id="A0A0S2HWY5"/>
<dbReference type="InterPro" id="IPR004358">
    <property type="entry name" value="Sig_transdc_His_kin-like_C"/>
</dbReference>
<reference evidence="20 21" key="1">
    <citation type="submission" date="2015-11" db="EMBL/GenBank/DDBJ databases">
        <title>Description and complete genome sequence of a novel strain predominating in hypersaline microbial mats and representing a new family of the Bacteriodetes phylum.</title>
        <authorList>
            <person name="Spring S."/>
            <person name="Bunk B."/>
            <person name="Sproer C."/>
            <person name="Klenk H.-P."/>
        </authorList>
    </citation>
    <scope>NUCLEOTIDE SEQUENCE [LARGE SCALE GENOMIC DNA]</scope>
    <source>
        <strain evidence="20 21">L21-Spi-D4</strain>
    </source>
</reference>
<feature type="domain" description="PAC" evidence="19">
    <location>
        <begin position="619"/>
        <end position="670"/>
    </location>
</feature>
<dbReference type="Gene3D" id="1.10.287.130">
    <property type="match status" value="1"/>
</dbReference>
<evidence type="ECO:0000256" key="3">
    <source>
        <dbReference type="ARBA" id="ARBA00012438"/>
    </source>
</evidence>
<dbReference type="SMART" id="SM00028">
    <property type="entry name" value="TPR"/>
    <property type="match status" value="6"/>
</dbReference>
<keyword evidence="13" id="KW-0802">TPR repeat</keyword>
<keyword evidence="5 12" id="KW-0597">Phosphoprotein</keyword>
<dbReference type="OrthoDB" id="1116352at2"/>
<dbReference type="InterPro" id="IPR019734">
    <property type="entry name" value="TPR_rpt"/>
</dbReference>
<dbReference type="Gene3D" id="3.30.565.10">
    <property type="entry name" value="Histidine kinase-like ATPase, C-terminal domain"/>
    <property type="match status" value="1"/>
</dbReference>
<dbReference type="InterPro" id="IPR013767">
    <property type="entry name" value="PAS_fold"/>
</dbReference>
<evidence type="ECO:0000259" key="17">
    <source>
        <dbReference type="PROSITE" id="PS50110"/>
    </source>
</evidence>
<keyword evidence="7" id="KW-0547">Nucleotide-binding</keyword>
<dbReference type="InterPro" id="IPR001789">
    <property type="entry name" value="Sig_transdc_resp-reg_receiver"/>
</dbReference>
<proteinExistence type="predicted"/>
<dbReference type="Pfam" id="PF00989">
    <property type="entry name" value="PAS"/>
    <property type="match status" value="1"/>
</dbReference>
<dbReference type="SUPFAM" id="SSF47384">
    <property type="entry name" value="Homodimeric domain of signal transducing histidine kinase"/>
    <property type="match status" value="1"/>
</dbReference>
<accession>A0A0S2HWY5</accession>
<evidence type="ECO:0000256" key="2">
    <source>
        <dbReference type="ARBA" id="ARBA00004236"/>
    </source>
</evidence>
<keyword evidence="4" id="KW-1003">Cell membrane</keyword>
<evidence type="ECO:0000256" key="4">
    <source>
        <dbReference type="ARBA" id="ARBA00022475"/>
    </source>
</evidence>
<dbReference type="NCBIfam" id="TIGR00229">
    <property type="entry name" value="sensory_box"/>
    <property type="match status" value="2"/>
</dbReference>
<dbReference type="Pfam" id="PF13424">
    <property type="entry name" value="TPR_12"/>
    <property type="match status" value="2"/>
</dbReference>
<evidence type="ECO:0000256" key="7">
    <source>
        <dbReference type="ARBA" id="ARBA00022741"/>
    </source>
</evidence>
<dbReference type="InterPro" id="IPR011006">
    <property type="entry name" value="CheY-like_superfamily"/>
</dbReference>
<feature type="repeat" description="TPR" evidence="13">
    <location>
        <begin position="123"/>
        <end position="156"/>
    </location>
</feature>
<keyword evidence="21" id="KW-1185">Reference proteome</keyword>
<feature type="repeat" description="TPR" evidence="13">
    <location>
        <begin position="243"/>
        <end position="276"/>
    </location>
</feature>
<dbReference type="SMART" id="SM00091">
    <property type="entry name" value="PAS"/>
    <property type="match status" value="2"/>
</dbReference>
<dbReference type="InterPro" id="IPR003594">
    <property type="entry name" value="HATPase_dom"/>
</dbReference>
<dbReference type="CDD" id="cd16922">
    <property type="entry name" value="HATPase_EvgS-ArcB-TorS-like"/>
    <property type="match status" value="1"/>
</dbReference>
<evidence type="ECO:0000313" key="20">
    <source>
        <dbReference type="EMBL" id="ALO14579.1"/>
    </source>
</evidence>
<dbReference type="SMART" id="SM00388">
    <property type="entry name" value="HisKA"/>
    <property type="match status" value="1"/>
</dbReference>
<dbReference type="InterPro" id="IPR005467">
    <property type="entry name" value="His_kinase_dom"/>
</dbReference>
<dbReference type="Gene3D" id="3.40.50.2300">
    <property type="match status" value="1"/>
</dbReference>
<protein>
    <recommendedName>
        <fullName evidence="3">histidine kinase</fullName>
        <ecNumber evidence="3">2.7.13.3</ecNumber>
    </recommendedName>
</protein>
<dbReference type="InterPro" id="IPR000014">
    <property type="entry name" value="PAS"/>
</dbReference>
<dbReference type="CDD" id="cd17546">
    <property type="entry name" value="REC_hyHK_CKI1_RcsC-like"/>
    <property type="match status" value="1"/>
</dbReference>
<dbReference type="InterPro" id="IPR000700">
    <property type="entry name" value="PAS-assoc_C"/>
</dbReference>
<dbReference type="Gene3D" id="3.30.450.20">
    <property type="entry name" value="PAS domain"/>
    <property type="match status" value="2"/>
</dbReference>
<feature type="signal peptide" evidence="15">
    <location>
        <begin position="1"/>
        <end position="19"/>
    </location>
</feature>
<comment type="subcellular location">
    <subcellularLocation>
        <location evidence="2">Cell membrane</location>
    </subcellularLocation>
</comment>
<dbReference type="CDD" id="cd00082">
    <property type="entry name" value="HisKA"/>
    <property type="match status" value="1"/>
</dbReference>
<keyword evidence="14" id="KW-1133">Transmembrane helix</keyword>
<dbReference type="CDD" id="cd00130">
    <property type="entry name" value="PAS"/>
    <property type="match status" value="2"/>
</dbReference>
<evidence type="ECO:0000256" key="9">
    <source>
        <dbReference type="ARBA" id="ARBA00022840"/>
    </source>
</evidence>
<evidence type="ECO:0000256" key="1">
    <source>
        <dbReference type="ARBA" id="ARBA00000085"/>
    </source>
</evidence>
<dbReference type="Pfam" id="PF00512">
    <property type="entry name" value="HisKA"/>
    <property type="match status" value="1"/>
</dbReference>
<dbReference type="Gene3D" id="1.25.40.10">
    <property type="entry name" value="Tetratricopeptide repeat domain"/>
    <property type="match status" value="2"/>
</dbReference>
<dbReference type="PROSITE" id="PS50109">
    <property type="entry name" value="HIS_KIN"/>
    <property type="match status" value="1"/>
</dbReference>
<evidence type="ECO:0000256" key="10">
    <source>
        <dbReference type="ARBA" id="ARBA00023012"/>
    </source>
</evidence>
<evidence type="ECO:0000256" key="8">
    <source>
        <dbReference type="ARBA" id="ARBA00022777"/>
    </source>
</evidence>
<feature type="modified residue" description="4-aspartylphosphate" evidence="12">
    <location>
        <position position="983"/>
    </location>
</feature>
<dbReference type="InterPro" id="IPR003661">
    <property type="entry name" value="HisK_dim/P_dom"/>
</dbReference>
<dbReference type="STRING" id="1307839.L21SP5_00911"/>
<dbReference type="SUPFAM" id="SSF52172">
    <property type="entry name" value="CheY-like"/>
    <property type="match status" value="1"/>
</dbReference>
<dbReference type="InterPro" id="IPR036890">
    <property type="entry name" value="HATPase_C_sf"/>
</dbReference>
<organism evidence="20 21">
    <name type="scientific">Salinivirga cyanobacteriivorans</name>
    <dbReference type="NCBI Taxonomy" id="1307839"/>
    <lineage>
        <taxon>Bacteria</taxon>
        <taxon>Pseudomonadati</taxon>
        <taxon>Bacteroidota</taxon>
        <taxon>Bacteroidia</taxon>
        <taxon>Bacteroidales</taxon>
        <taxon>Salinivirgaceae</taxon>
        <taxon>Salinivirga</taxon>
    </lineage>
</organism>
<keyword evidence="6 20" id="KW-0808">Transferase</keyword>
<evidence type="ECO:0000259" key="18">
    <source>
        <dbReference type="PROSITE" id="PS50112"/>
    </source>
</evidence>
<feature type="transmembrane region" description="Helical" evidence="14">
    <location>
        <begin position="364"/>
        <end position="384"/>
    </location>
</feature>
<feature type="repeat" description="TPR" evidence="13">
    <location>
        <begin position="203"/>
        <end position="236"/>
    </location>
</feature>
<dbReference type="PROSITE" id="PS50293">
    <property type="entry name" value="TPR_REGION"/>
    <property type="match status" value="2"/>
</dbReference>
<keyword evidence="8" id="KW-0418">Kinase</keyword>
<feature type="repeat" description="TPR" evidence="13">
    <location>
        <begin position="163"/>
        <end position="196"/>
    </location>
</feature>
<feature type="domain" description="Histidine kinase" evidence="16">
    <location>
        <begin position="688"/>
        <end position="908"/>
    </location>
</feature>
<dbReference type="PROSITE" id="PS50110">
    <property type="entry name" value="RESPONSE_REGULATORY"/>
    <property type="match status" value="1"/>
</dbReference>
<dbReference type="InterPro" id="IPR011990">
    <property type="entry name" value="TPR-like_helical_dom_sf"/>
</dbReference>
<dbReference type="InterPro" id="IPR036097">
    <property type="entry name" value="HisK_dim/P_sf"/>
</dbReference>
<dbReference type="GO" id="GO:0009927">
    <property type="term" value="F:histidine phosphotransfer kinase activity"/>
    <property type="evidence" value="ECO:0007669"/>
    <property type="project" value="TreeGrafter"/>
</dbReference>
<evidence type="ECO:0000259" key="16">
    <source>
        <dbReference type="PROSITE" id="PS50109"/>
    </source>
</evidence>
<evidence type="ECO:0000313" key="21">
    <source>
        <dbReference type="Proteomes" id="UP000064893"/>
    </source>
</evidence>
<evidence type="ECO:0000256" key="12">
    <source>
        <dbReference type="PROSITE-ProRule" id="PRU00169"/>
    </source>
</evidence>
<dbReference type="SUPFAM" id="SSF48452">
    <property type="entry name" value="TPR-like"/>
    <property type="match status" value="2"/>
</dbReference>
<sequence length="1052" mass="121489" precursor="true">MKRLVRTLFQITILFCLSATTLTGQNIDSLRKVADTVQGRELLYTYSEISRYYWKRNPYLSFEYAEKVQKIVKNFPKDTLLQIEALHTIGDAYWYLNNIPNALEYDLKVLRLQEKIKDSAGIAKTLNNLGVIYTHQGKYEKALELLERSLAIRKNLGHTFEASSNYNNLGQVYYKLNDLEMAMDFFQKSIRIREKNNKQELLISGYNNVAAVHINRNNYASAIKYLNKALNIADSLDIKNQVPTIMLNLGDIFREQNDYKNAINWYLQAYEIASQIKNYDILLVISKQLSKIYTETGQLEKALKYSNYALEAKDSINSKNIHSKLEQLQYTFNTKQTRLENKALKQQNELSELRLNKERNRTNLLIMLAILALIIISLLINLYMQRIRHNKQLKKEVEFRTRSLRREINERKRFQNQTIEANLQFSSIFHNSPLGIVALNNDGSIQMANQAFQDFANTDEEELKTRNLSTLFIESEFIQKLKTSLQGNDTRYEGKLTFKKADKPIYARAFFNHYTLSEKEVHGVFVTIEDISISVEAQERIRHSEERFRTLADLLPEMLVETDLKGNVLYANKQALEHFEFSESHIRKGLSVFNLFEPDDKELIKKRFENFRAKEKTNINREYDVTTRTGKKLSILASISVVFKDAEPVGLRGILMDISNRKKYEQELLKAKEKAEKADGLKGKFLENLSHEIRTPMNGILGFSELIKHEEMSEKERASYIDFIINSANQLLSIIDDVVNISRIESGDIKIREQEVSVDNFFNDLMIFFHGYLMNRNDQVSLRLQNKLTSYANHVILAKKEVQHVLSNLIYNAIKFTRKGYIEIGVQKTNDKLEFFVKDTGIGIEQHEQERIFERFYQSHTEGQQSYGGTGLGLTIAKALVELIGGKMKVKSQPGVGSTFSFTIPYTPVRKEQDSKLNIPEKKAIYPDWSGKKILVVEDDTNNYLFLEQLLKKTNAQIEHATDGKEAVNYVKNNSKIDVVLMDIQMPVMDGYEATRKIREFNKDLPILAQTANAMVEDKSKSLDAGCNDYVAKPVNKKVLLNKIGALIEKSQ</sequence>
<feature type="chain" id="PRO_5006599464" description="histidine kinase" evidence="15">
    <location>
        <begin position="20"/>
        <end position="1052"/>
    </location>
</feature>
<evidence type="ECO:0000256" key="11">
    <source>
        <dbReference type="ARBA" id="ARBA00023136"/>
    </source>
</evidence>
<evidence type="ECO:0000256" key="13">
    <source>
        <dbReference type="PROSITE-ProRule" id="PRU00339"/>
    </source>
</evidence>
<evidence type="ECO:0000256" key="6">
    <source>
        <dbReference type="ARBA" id="ARBA00022679"/>
    </source>
</evidence>
<dbReference type="PROSITE" id="PS50005">
    <property type="entry name" value="TPR"/>
    <property type="match status" value="4"/>
</dbReference>
<dbReference type="PANTHER" id="PTHR43047:SF72">
    <property type="entry name" value="OSMOSENSING HISTIDINE PROTEIN KINASE SLN1"/>
    <property type="match status" value="1"/>
</dbReference>
<dbReference type="GO" id="GO:0006355">
    <property type="term" value="P:regulation of DNA-templated transcription"/>
    <property type="evidence" value="ECO:0007669"/>
    <property type="project" value="InterPro"/>
</dbReference>
<keyword evidence="15" id="KW-0732">Signal</keyword>
<dbReference type="Pfam" id="PF00072">
    <property type="entry name" value="Response_reg"/>
    <property type="match status" value="1"/>
</dbReference>
<dbReference type="EMBL" id="CP013118">
    <property type="protein sequence ID" value="ALO14579.1"/>
    <property type="molecule type" value="Genomic_DNA"/>
</dbReference>
<dbReference type="GO" id="GO:0000155">
    <property type="term" value="F:phosphorelay sensor kinase activity"/>
    <property type="evidence" value="ECO:0007669"/>
    <property type="project" value="InterPro"/>
</dbReference>
<dbReference type="SMART" id="SM00387">
    <property type="entry name" value="HATPase_c"/>
    <property type="match status" value="1"/>
</dbReference>
<evidence type="ECO:0000256" key="15">
    <source>
        <dbReference type="SAM" id="SignalP"/>
    </source>
</evidence>
<keyword evidence="11 14" id="KW-0472">Membrane</keyword>
<dbReference type="RefSeq" id="WP_057952114.1">
    <property type="nucleotide sequence ID" value="NZ_CP013118.1"/>
</dbReference>
<dbReference type="Pfam" id="PF13426">
    <property type="entry name" value="PAS_9"/>
    <property type="match status" value="1"/>
</dbReference>
<dbReference type="FunFam" id="3.30.565.10:FF:000023">
    <property type="entry name" value="PAS domain-containing sensor histidine kinase"/>
    <property type="match status" value="1"/>
</dbReference>
<dbReference type="KEGG" id="blq:L21SP5_00911"/>
<feature type="domain" description="Response regulatory" evidence="17">
    <location>
        <begin position="933"/>
        <end position="1048"/>
    </location>
</feature>
<dbReference type="PROSITE" id="PS50113">
    <property type="entry name" value="PAC"/>
    <property type="match status" value="1"/>
</dbReference>
<dbReference type="InterPro" id="IPR035965">
    <property type="entry name" value="PAS-like_dom_sf"/>
</dbReference>
<evidence type="ECO:0000256" key="5">
    <source>
        <dbReference type="ARBA" id="ARBA00022553"/>
    </source>
</evidence>